<reference evidence="3" key="1">
    <citation type="submission" date="2018-09" db="EMBL/GenBank/DDBJ databases">
        <title>Draft Genome Sequence of Mediterraneibacter sp. KCTC 15684.</title>
        <authorList>
            <person name="Kim J.S."/>
            <person name="Han K.I."/>
            <person name="Suh M.K."/>
            <person name="Lee K.C."/>
            <person name="Eom M.K."/>
            <person name="Lee J.H."/>
            <person name="Park S.H."/>
            <person name="Kang S.W."/>
            <person name="Park J.E."/>
            <person name="Oh B.S."/>
            <person name="Yu S.Y."/>
            <person name="Choi S.H."/>
            <person name="Lee D.H."/>
            <person name="Yoon H."/>
            <person name="Kim B."/>
            <person name="Yang S.J."/>
            <person name="Lee J.S."/>
        </authorList>
    </citation>
    <scope>NUCLEOTIDE SEQUENCE [LARGE SCALE GENOMIC DNA]</scope>
    <source>
        <strain evidence="3">KCTC 15684</strain>
    </source>
</reference>
<dbReference type="Pfam" id="PF02195">
    <property type="entry name" value="ParB_N"/>
    <property type="match status" value="1"/>
</dbReference>
<accession>A0A391P100</accession>
<dbReference type="GO" id="GO:0005694">
    <property type="term" value="C:chromosome"/>
    <property type="evidence" value="ECO:0007669"/>
    <property type="project" value="TreeGrafter"/>
</dbReference>
<evidence type="ECO:0000259" key="1">
    <source>
        <dbReference type="Pfam" id="PF02195"/>
    </source>
</evidence>
<name>A0A391P100_9FIRM</name>
<evidence type="ECO:0000313" key="2">
    <source>
        <dbReference type="EMBL" id="GCA67065.1"/>
    </source>
</evidence>
<dbReference type="Gene3D" id="3.90.1530.10">
    <property type="entry name" value="Conserved hypothetical protein from pyrococcus furiosus pfu- 392566-001, ParB domain"/>
    <property type="match status" value="1"/>
</dbReference>
<gene>
    <name evidence="2" type="ORF">KGMB01110_15010</name>
</gene>
<protein>
    <recommendedName>
        <fullName evidence="1">ParB-like N-terminal domain-containing protein</fullName>
    </recommendedName>
</protein>
<dbReference type="SUPFAM" id="SSF110849">
    <property type="entry name" value="ParB/Sulfiredoxin"/>
    <property type="match status" value="1"/>
</dbReference>
<dbReference type="PANTHER" id="PTHR33375:SF1">
    <property type="entry name" value="CHROMOSOME-PARTITIONING PROTEIN PARB-RELATED"/>
    <property type="match status" value="1"/>
</dbReference>
<feature type="domain" description="ParB-like N-terminal" evidence="1">
    <location>
        <begin position="15"/>
        <end position="78"/>
    </location>
</feature>
<dbReference type="AlphaFoldDB" id="A0A391P100"/>
<dbReference type="EMBL" id="BHGK01000001">
    <property type="protein sequence ID" value="GCA67065.1"/>
    <property type="molecule type" value="Genomic_DNA"/>
</dbReference>
<dbReference type="InterPro" id="IPR036086">
    <property type="entry name" value="ParB/Sulfiredoxin_sf"/>
</dbReference>
<dbReference type="InterPro" id="IPR050336">
    <property type="entry name" value="Chromosome_partition/occlusion"/>
</dbReference>
<organism evidence="2 3">
    <name type="scientific">Mediterraneibacter butyricigenes</name>
    <dbReference type="NCBI Taxonomy" id="2316025"/>
    <lineage>
        <taxon>Bacteria</taxon>
        <taxon>Bacillati</taxon>
        <taxon>Bacillota</taxon>
        <taxon>Clostridia</taxon>
        <taxon>Lachnospirales</taxon>
        <taxon>Lachnospiraceae</taxon>
        <taxon>Mediterraneibacter</taxon>
    </lineage>
</organism>
<dbReference type="InterPro" id="IPR003115">
    <property type="entry name" value="ParB_N"/>
</dbReference>
<evidence type="ECO:0000313" key="3">
    <source>
        <dbReference type="Proteomes" id="UP000265643"/>
    </source>
</evidence>
<dbReference type="PANTHER" id="PTHR33375">
    <property type="entry name" value="CHROMOSOME-PARTITIONING PROTEIN PARB-RELATED"/>
    <property type="match status" value="1"/>
</dbReference>
<proteinExistence type="predicted"/>
<sequence>MAGKENESNRLFEDEKVIEIEIERLRSFKGHPFKVNDDKEMHLLKDSIKQYGVLNPLIVRPVPDGAYEIISGHRRKYAA</sequence>
<dbReference type="Proteomes" id="UP000265643">
    <property type="component" value="Unassembled WGS sequence"/>
</dbReference>
<comment type="caution">
    <text evidence="2">The sequence shown here is derived from an EMBL/GenBank/DDBJ whole genome shotgun (WGS) entry which is preliminary data.</text>
</comment>
<dbReference type="GO" id="GO:0007059">
    <property type="term" value="P:chromosome segregation"/>
    <property type="evidence" value="ECO:0007669"/>
    <property type="project" value="TreeGrafter"/>
</dbReference>
<keyword evidence="3" id="KW-1185">Reference proteome</keyword>